<dbReference type="Proteomes" id="UP000828390">
    <property type="component" value="Unassembled WGS sequence"/>
</dbReference>
<accession>A0A9D4IWG4</accession>
<proteinExistence type="predicted"/>
<reference evidence="1" key="2">
    <citation type="submission" date="2020-11" db="EMBL/GenBank/DDBJ databases">
        <authorList>
            <person name="McCartney M.A."/>
            <person name="Auch B."/>
            <person name="Kono T."/>
            <person name="Mallez S."/>
            <person name="Becker A."/>
            <person name="Gohl D.M."/>
            <person name="Silverstein K.A.T."/>
            <person name="Koren S."/>
            <person name="Bechman K.B."/>
            <person name="Herman A."/>
            <person name="Abrahante J.E."/>
            <person name="Garbe J."/>
        </authorList>
    </citation>
    <scope>NUCLEOTIDE SEQUENCE</scope>
    <source>
        <strain evidence="1">Duluth1</strain>
        <tissue evidence="1">Whole animal</tissue>
    </source>
</reference>
<name>A0A9D4IWG4_DREPO</name>
<protein>
    <submittedName>
        <fullName evidence="1">Uncharacterized protein</fullName>
    </submittedName>
</protein>
<reference evidence="1" key="1">
    <citation type="journal article" date="2019" name="bioRxiv">
        <title>The Genome of the Zebra Mussel, Dreissena polymorpha: A Resource for Invasive Species Research.</title>
        <authorList>
            <person name="McCartney M.A."/>
            <person name="Auch B."/>
            <person name="Kono T."/>
            <person name="Mallez S."/>
            <person name="Zhang Y."/>
            <person name="Obille A."/>
            <person name="Becker A."/>
            <person name="Abrahante J.E."/>
            <person name="Garbe J."/>
            <person name="Badalamenti J.P."/>
            <person name="Herman A."/>
            <person name="Mangelson H."/>
            <person name="Liachko I."/>
            <person name="Sullivan S."/>
            <person name="Sone E.D."/>
            <person name="Koren S."/>
            <person name="Silverstein K.A.T."/>
            <person name="Beckman K.B."/>
            <person name="Gohl D.M."/>
        </authorList>
    </citation>
    <scope>NUCLEOTIDE SEQUENCE</scope>
    <source>
        <strain evidence="1">Duluth1</strain>
        <tissue evidence="1">Whole animal</tissue>
    </source>
</reference>
<dbReference type="AlphaFoldDB" id="A0A9D4IWG4"/>
<dbReference type="EMBL" id="JAIWYP010000008">
    <property type="protein sequence ID" value="KAH3787192.1"/>
    <property type="molecule type" value="Genomic_DNA"/>
</dbReference>
<evidence type="ECO:0000313" key="2">
    <source>
        <dbReference type="Proteomes" id="UP000828390"/>
    </source>
</evidence>
<sequence length="59" mass="6228">MAGGLRLHLPYWITRTSSGALAYRGTRRGADKPSEAENAACALISRRGASSGGQLLKII</sequence>
<gene>
    <name evidence="1" type="ORF">DPMN_165312</name>
</gene>
<organism evidence="1 2">
    <name type="scientific">Dreissena polymorpha</name>
    <name type="common">Zebra mussel</name>
    <name type="synonym">Mytilus polymorpha</name>
    <dbReference type="NCBI Taxonomy" id="45954"/>
    <lineage>
        <taxon>Eukaryota</taxon>
        <taxon>Metazoa</taxon>
        <taxon>Spiralia</taxon>
        <taxon>Lophotrochozoa</taxon>
        <taxon>Mollusca</taxon>
        <taxon>Bivalvia</taxon>
        <taxon>Autobranchia</taxon>
        <taxon>Heteroconchia</taxon>
        <taxon>Euheterodonta</taxon>
        <taxon>Imparidentia</taxon>
        <taxon>Neoheterodontei</taxon>
        <taxon>Myida</taxon>
        <taxon>Dreissenoidea</taxon>
        <taxon>Dreissenidae</taxon>
        <taxon>Dreissena</taxon>
    </lineage>
</organism>
<evidence type="ECO:0000313" key="1">
    <source>
        <dbReference type="EMBL" id="KAH3787192.1"/>
    </source>
</evidence>
<keyword evidence="2" id="KW-1185">Reference proteome</keyword>
<comment type="caution">
    <text evidence="1">The sequence shown here is derived from an EMBL/GenBank/DDBJ whole genome shotgun (WGS) entry which is preliminary data.</text>
</comment>